<name>A0A852SJS0_9MICO</name>
<comment type="caution">
    <text evidence="1">The sequence shown here is derived from an EMBL/GenBank/DDBJ whole genome shotgun (WGS) entry which is preliminary data.</text>
</comment>
<sequence>MAKTTTVYGFVLITDLGMTAEKVAERRNRVNDSGDSSCVAPDGFEDIAAGGEVQVLGPDGVLATGTVQVGDWQSDVMSANNVNGCGFPIVIDDVPVGFDRYGIHVGSESRPAYAFTASEMRSGPRLFL</sequence>
<dbReference type="AlphaFoldDB" id="A0A852SJS0"/>
<reference evidence="1 2" key="1">
    <citation type="submission" date="2020-07" db="EMBL/GenBank/DDBJ databases">
        <title>Sequencing the genomes of 1000 actinobacteria strains.</title>
        <authorList>
            <person name="Klenk H.-P."/>
        </authorList>
    </citation>
    <scope>NUCLEOTIDE SEQUENCE [LARGE SCALE GENOMIC DNA]</scope>
    <source>
        <strain evidence="1 2">DSM 26474</strain>
    </source>
</reference>
<organism evidence="1 2">
    <name type="scientific">Herbiconiux flava</name>
    <dbReference type="NCBI Taxonomy" id="881268"/>
    <lineage>
        <taxon>Bacteria</taxon>
        <taxon>Bacillati</taxon>
        <taxon>Actinomycetota</taxon>
        <taxon>Actinomycetes</taxon>
        <taxon>Micrococcales</taxon>
        <taxon>Microbacteriaceae</taxon>
        <taxon>Herbiconiux</taxon>
    </lineage>
</organism>
<keyword evidence="2" id="KW-1185">Reference proteome</keyword>
<evidence type="ECO:0000313" key="1">
    <source>
        <dbReference type="EMBL" id="NYD68925.1"/>
    </source>
</evidence>
<accession>A0A852SJS0</accession>
<dbReference type="Proteomes" id="UP000549913">
    <property type="component" value="Unassembled WGS sequence"/>
</dbReference>
<dbReference type="EMBL" id="JACCBM010000001">
    <property type="protein sequence ID" value="NYD68925.1"/>
    <property type="molecule type" value="Genomic_DNA"/>
</dbReference>
<dbReference type="RefSeq" id="WP_179546355.1">
    <property type="nucleotide sequence ID" value="NZ_BSEW01000001.1"/>
</dbReference>
<proteinExistence type="predicted"/>
<evidence type="ECO:0000313" key="2">
    <source>
        <dbReference type="Proteomes" id="UP000549913"/>
    </source>
</evidence>
<gene>
    <name evidence="1" type="ORF">BJ984_000083</name>
</gene>
<protein>
    <submittedName>
        <fullName evidence="1">Uncharacterized protein</fullName>
    </submittedName>
</protein>